<feature type="signal peptide" evidence="1">
    <location>
        <begin position="1"/>
        <end position="21"/>
    </location>
</feature>
<dbReference type="InterPro" id="IPR032534">
    <property type="entry name" value="EcxA_zinc-bd"/>
</dbReference>
<organism evidence="4 5">
    <name type="scientific">Altererythrobacter ishigakiensis</name>
    <dbReference type="NCBI Taxonomy" id="476157"/>
    <lineage>
        <taxon>Bacteria</taxon>
        <taxon>Pseudomonadati</taxon>
        <taxon>Pseudomonadota</taxon>
        <taxon>Alphaproteobacteria</taxon>
        <taxon>Sphingomonadales</taxon>
        <taxon>Erythrobacteraceae</taxon>
        <taxon>Altererythrobacter</taxon>
    </lineage>
</organism>
<dbReference type="PANTHER" id="PTHR38478">
    <property type="entry name" value="PEPTIDASE M1A AND M12B"/>
    <property type="match status" value="1"/>
</dbReference>
<evidence type="ECO:0000313" key="4">
    <source>
        <dbReference type="EMBL" id="TWJ09991.1"/>
    </source>
</evidence>
<dbReference type="Pfam" id="PF17148">
    <property type="entry name" value="DUF5117"/>
    <property type="match status" value="1"/>
</dbReference>
<dbReference type="CDD" id="cd04276">
    <property type="entry name" value="ZnMc_MMP_like_2"/>
    <property type="match status" value="1"/>
</dbReference>
<dbReference type="InterPro" id="IPR034032">
    <property type="entry name" value="Zn_MMP-like_bac"/>
</dbReference>
<accession>A0A562UWI2</accession>
<comment type="caution">
    <text evidence="4">The sequence shown here is derived from an EMBL/GenBank/DDBJ whole genome shotgun (WGS) entry which is preliminary data.</text>
</comment>
<evidence type="ECO:0000259" key="2">
    <source>
        <dbReference type="Pfam" id="PF16313"/>
    </source>
</evidence>
<dbReference type="SUPFAM" id="SSF55486">
    <property type="entry name" value="Metalloproteases ('zincins'), catalytic domain"/>
    <property type="match status" value="1"/>
</dbReference>
<dbReference type="Pfam" id="PF16313">
    <property type="entry name" value="DUF4953"/>
    <property type="match status" value="1"/>
</dbReference>
<keyword evidence="1" id="KW-0732">Signal</keyword>
<gene>
    <name evidence="4" type="ORF">JN10_1648</name>
</gene>
<dbReference type="InterPro" id="IPR024079">
    <property type="entry name" value="MetalloPept_cat_dom_sf"/>
</dbReference>
<sequence length="782" mass="83952">MRKLILSALLATAMPLGPLSAQETLVPVAADTEDGTITLTMPAPDEDGVAGRYLYVAQIETGVGSAATGVDRGAPLRTGILRFRRVGKKVVAELENTKFIAPNGSQAQQDSIANSFSNATMWVGDIKDTSDDGSFSFDFAPFLAKDHFGFAEQLGEGYALQGEYSLADPARVKAFPENVEFSALLSFTSKKPNPSLRNVSPNGSDISLWVRHSLVDLPDDQMPRRTDPYGFAFTTPTYDFSAPLGQSMLVQLAERHRLEKVDPDAERSPVKEPIVYYVDGAAPEPVRQALIDGVGWWAEAFEDAGFIDAFRVEVLPADVDPFDMRYNVVNWVNRATRGWSYGPSIVDPRTGEILKGSVMLGSLRVRQDIMIFQALMGAGLTDTGDPNDPVPVALARIRQLGAHEVGHTLGLAHNFAASTQDRYSVMDYPAPRVELVDGKLSIANAYGVGVGEWDKFAIRYLYAAKTDEEARAMVQEAQARGLRFVSNADTDGTGAANPHGGLWDDGIDPVAELNRVLDVRKAALARFDIDAVPAGQDLASLRRAFVPIWLLHRYQAEASAKLLGGVYTPIGLSGDDVEVKPVPANQQTAALDSLMHALSVEALTVPQQLRPVLSYGPRTTGDYATAIEIMPTAGGSVFDPMRAAEIGAVSVLENLLAPERLNRLDIQQASGISAPDVDRVLSRLISHANTSAADSALGRRIATTIALSLAKVSRDNALSRALAMQVDGRLAAWTKELSGSRASGAAGDWARGLGSLLSDRQALDTAIRNKALLPDVPPGSPI</sequence>
<dbReference type="RefSeq" id="WP_067599845.1">
    <property type="nucleotide sequence ID" value="NZ_CP015963.1"/>
</dbReference>
<dbReference type="Gene3D" id="3.40.390.10">
    <property type="entry name" value="Collagenase (Catalytic Domain)"/>
    <property type="match status" value="1"/>
</dbReference>
<feature type="domain" description="DUF5117" evidence="3">
    <location>
        <begin position="76"/>
        <end position="260"/>
    </location>
</feature>
<dbReference type="GO" id="GO:0008237">
    <property type="term" value="F:metallopeptidase activity"/>
    <property type="evidence" value="ECO:0007669"/>
    <property type="project" value="InterPro"/>
</dbReference>
<name>A0A562UWI2_9SPHN</name>
<reference evidence="4 5" key="1">
    <citation type="submission" date="2019-07" db="EMBL/GenBank/DDBJ databases">
        <title>Genomic Encyclopedia of Archaeal and Bacterial Type Strains, Phase II (KMG-II): from individual species to whole genera.</title>
        <authorList>
            <person name="Goeker M."/>
        </authorList>
    </citation>
    <scope>NUCLEOTIDE SEQUENCE [LARGE SCALE GENOMIC DNA]</scope>
    <source>
        <strain evidence="4 5">ATCC BAA-2084</strain>
    </source>
</reference>
<evidence type="ECO:0000256" key="1">
    <source>
        <dbReference type="SAM" id="SignalP"/>
    </source>
</evidence>
<dbReference type="AlphaFoldDB" id="A0A562UWI2"/>
<dbReference type="PANTHER" id="PTHR38478:SF1">
    <property type="entry name" value="ZINC DEPENDENT METALLOPROTEASE DOMAIN LIPOPROTEIN"/>
    <property type="match status" value="1"/>
</dbReference>
<dbReference type="Proteomes" id="UP000320547">
    <property type="component" value="Unassembled WGS sequence"/>
</dbReference>
<dbReference type="InterPro" id="IPR033413">
    <property type="entry name" value="DUF5117"/>
</dbReference>
<keyword evidence="5" id="KW-1185">Reference proteome</keyword>
<dbReference type="EMBL" id="VLLK01000001">
    <property type="protein sequence ID" value="TWJ09991.1"/>
    <property type="molecule type" value="Genomic_DNA"/>
</dbReference>
<proteinExistence type="predicted"/>
<feature type="chain" id="PRO_5021781009" evidence="1">
    <location>
        <begin position="22"/>
        <end position="782"/>
    </location>
</feature>
<dbReference type="STRING" id="476157.GCA_001663155_01709"/>
<protein>
    <submittedName>
        <fullName evidence="4">Uncharacterized protein DUF5117</fullName>
    </submittedName>
</protein>
<evidence type="ECO:0000313" key="5">
    <source>
        <dbReference type="Proteomes" id="UP000320547"/>
    </source>
</evidence>
<feature type="domain" description="EcxA zinc-binding" evidence="2">
    <location>
        <begin position="389"/>
        <end position="687"/>
    </location>
</feature>
<evidence type="ECO:0000259" key="3">
    <source>
        <dbReference type="Pfam" id="PF17148"/>
    </source>
</evidence>
<dbReference type="OrthoDB" id="9776599at2"/>